<comment type="subcellular location">
    <subcellularLocation>
        <location evidence="1">Endoplasmic reticulum membrane</location>
        <topology evidence="1">Multi-pass membrane protein</topology>
    </subcellularLocation>
</comment>
<evidence type="ECO:0000256" key="10">
    <source>
        <dbReference type="ARBA" id="ARBA00023170"/>
    </source>
</evidence>
<evidence type="ECO:0000256" key="1">
    <source>
        <dbReference type="ARBA" id="ARBA00004477"/>
    </source>
</evidence>
<protein>
    <recommendedName>
        <fullName evidence="13">ER lumen protein-retaining receptor</fullName>
    </recommendedName>
</protein>
<organism evidence="12">
    <name type="scientific">Eutreptiella gymnastica</name>
    <dbReference type="NCBI Taxonomy" id="73025"/>
    <lineage>
        <taxon>Eukaryota</taxon>
        <taxon>Discoba</taxon>
        <taxon>Euglenozoa</taxon>
        <taxon>Euglenida</taxon>
        <taxon>Spirocuta</taxon>
        <taxon>Euglenophyceae</taxon>
        <taxon>Eutreptiales</taxon>
        <taxon>Eutreptiaceae</taxon>
        <taxon>Eutreptiella</taxon>
    </lineage>
</organism>
<feature type="transmembrane region" description="Helical" evidence="11">
    <location>
        <begin position="59"/>
        <end position="76"/>
    </location>
</feature>
<dbReference type="PANTHER" id="PTHR10585">
    <property type="entry name" value="ER LUMEN PROTEIN RETAINING RECEPTOR"/>
    <property type="match status" value="1"/>
</dbReference>
<dbReference type="EMBL" id="HBGA01090449">
    <property type="protein sequence ID" value="CAD9022701.1"/>
    <property type="molecule type" value="Transcribed_RNA"/>
</dbReference>
<dbReference type="GO" id="GO:0016192">
    <property type="term" value="P:vesicle-mediated transport"/>
    <property type="evidence" value="ECO:0007669"/>
    <property type="project" value="UniProtKB-KW"/>
</dbReference>
<evidence type="ECO:0008006" key="13">
    <source>
        <dbReference type="Google" id="ProtNLM"/>
    </source>
</evidence>
<dbReference type="GO" id="GO:0046923">
    <property type="term" value="F:ER retention sequence binding"/>
    <property type="evidence" value="ECO:0007669"/>
    <property type="project" value="InterPro"/>
</dbReference>
<proteinExistence type="inferred from homology"/>
<name>A0A7S1NIW0_9EUGL</name>
<keyword evidence="5" id="KW-0256">Endoplasmic reticulum</keyword>
<evidence type="ECO:0000256" key="6">
    <source>
        <dbReference type="ARBA" id="ARBA00022892"/>
    </source>
</evidence>
<dbReference type="GO" id="GO:0006621">
    <property type="term" value="P:protein retention in ER lumen"/>
    <property type="evidence" value="ECO:0007669"/>
    <property type="project" value="InterPro"/>
</dbReference>
<evidence type="ECO:0000256" key="8">
    <source>
        <dbReference type="ARBA" id="ARBA00022989"/>
    </source>
</evidence>
<feature type="transmembrane region" description="Helical" evidence="11">
    <location>
        <begin position="147"/>
        <end position="169"/>
    </location>
</feature>
<evidence type="ECO:0000256" key="2">
    <source>
        <dbReference type="ARBA" id="ARBA00010120"/>
    </source>
</evidence>
<accession>A0A7S1NIW0</accession>
<evidence type="ECO:0000256" key="5">
    <source>
        <dbReference type="ARBA" id="ARBA00022824"/>
    </source>
</evidence>
<evidence type="ECO:0000256" key="9">
    <source>
        <dbReference type="ARBA" id="ARBA00023136"/>
    </source>
</evidence>
<evidence type="ECO:0000256" key="4">
    <source>
        <dbReference type="ARBA" id="ARBA00022692"/>
    </source>
</evidence>
<keyword evidence="10" id="KW-0675">Receptor</keyword>
<keyword evidence="9 11" id="KW-0472">Membrane</keyword>
<evidence type="ECO:0000256" key="7">
    <source>
        <dbReference type="ARBA" id="ARBA00022927"/>
    </source>
</evidence>
<reference evidence="12" key="1">
    <citation type="submission" date="2021-01" db="EMBL/GenBank/DDBJ databases">
        <authorList>
            <person name="Corre E."/>
            <person name="Pelletier E."/>
            <person name="Niang G."/>
            <person name="Scheremetjew M."/>
            <person name="Finn R."/>
            <person name="Kale V."/>
            <person name="Holt S."/>
            <person name="Cochrane G."/>
            <person name="Meng A."/>
            <person name="Brown T."/>
            <person name="Cohen L."/>
        </authorList>
    </citation>
    <scope>NUCLEOTIDE SEQUENCE</scope>
    <source>
        <strain evidence="12">NIES-381</strain>
    </source>
</reference>
<keyword evidence="4 11" id="KW-0812">Transmembrane</keyword>
<keyword evidence="7" id="KW-0653">Protein transport</keyword>
<evidence type="ECO:0000256" key="11">
    <source>
        <dbReference type="SAM" id="Phobius"/>
    </source>
</evidence>
<dbReference type="AlphaFoldDB" id="A0A7S1NIW0"/>
<keyword evidence="6" id="KW-0931">ER-Golgi transport</keyword>
<dbReference type="PRINTS" id="PR00660">
    <property type="entry name" value="ERLUMENR"/>
</dbReference>
<evidence type="ECO:0000313" key="12">
    <source>
        <dbReference type="EMBL" id="CAD9022701.1"/>
    </source>
</evidence>
<comment type="similarity">
    <text evidence="2">Belongs to the ERD2 family.</text>
</comment>
<keyword evidence="8 11" id="KW-1133">Transmembrane helix</keyword>
<dbReference type="InterPro" id="IPR000133">
    <property type="entry name" value="ER_ret_rcpt"/>
</dbReference>
<dbReference type="GO" id="GO:0005789">
    <property type="term" value="C:endoplasmic reticulum membrane"/>
    <property type="evidence" value="ECO:0007669"/>
    <property type="project" value="UniProtKB-SubCell"/>
</dbReference>
<sequence length="214" mass="24867">MGSGLGDFLWLCFNGEVLRQMLVTRSCASLSLKSQVLYLIVTVVRYLDVFWLWNGVGTFVLKFMSILVCGHIVFLMHKRFGETYDRGNDTFKVRFLIGPSLALALVTSHFRIHTEIWHVCSKFSRFLQALAPFPQLFYMQRTGEARAITLPALVIQGLYHVVYVFHFVWQYVWGDMAPRLSFVLSHIMACFIFIDFAYNYLYKIHKDKLPTARA</sequence>
<evidence type="ECO:0000256" key="3">
    <source>
        <dbReference type="ARBA" id="ARBA00022448"/>
    </source>
</evidence>
<dbReference type="GO" id="GO:0015031">
    <property type="term" value="P:protein transport"/>
    <property type="evidence" value="ECO:0007669"/>
    <property type="project" value="UniProtKB-KW"/>
</dbReference>
<feature type="transmembrane region" description="Helical" evidence="11">
    <location>
        <begin position="181"/>
        <end position="201"/>
    </location>
</feature>
<dbReference type="Pfam" id="PF00810">
    <property type="entry name" value="ER_lumen_recept"/>
    <property type="match status" value="1"/>
</dbReference>
<gene>
    <name evidence="12" type="ORF">EGYM00392_LOCUS33822</name>
</gene>
<keyword evidence="3" id="KW-0813">Transport</keyword>